<sequence length="20" mass="2426">MVANDMTFFCHTFDKLRLHV</sequence>
<dbReference type="HOGENOM" id="CLU_3428510_0_0_1"/>
<reference evidence="2" key="1">
    <citation type="journal article" date="2013" name="Mol. Plant Microbe Interact.">
        <title>Global aspects of pacC regulation of pathogenicity genes in Colletotrichum gloeosporioides as revealed by transcriptome analysis.</title>
        <authorList>
            <person name="Alkan N."/>
            <person name="Meng X."/>
            <person name="Friedlander G."/>
            <person name="Reuveni E."/>
            <person name="Sukno S."/>
            <person name="Sherman A."/>
            <person name="Thon M."/>
            <person name="Fluhr R."/>
            <person name="Prusky D."/>
        </authorList>
    </citation>
    <scope>NUCLEOTIDE SEQUENCE [LARGE SCALE GENOMIC DNA]</scope>
    <source>
        <strain evidence="2">Cg-14</strain>
    </source>
</reference>
<evidence type="ECO:0000313" key="1">
    <source>
        <dbReference type="EMBL" id="EQB43265.1"/>
    </source>
</evidence>
<accession>T0L4U8</accession>
<organism evidence="1 2">
    <name type="scientific">Colletotrichum gloeosporioides (strain Cg-14)</name>
    <name type="common">Anthracnose fungus</name>
    <name type="synonym">Glomerella cingulata</name>
    <dbReference type="NCBI Taxonomy" id="1237896"/>
    <lineage>
        <taxon>Eukaryota</taxon>
        <taxon>Fungi</taxon>
        <taxon>Dikarya</taxon>
        <taxon>Ascomycota</taxon>
        <taxon>Pezizomycotina</taxon>
        <taxon>Sordariomycetes</taxon>
        <taxon>Hypocreomycetidae</taxon>
        <taxon>Glomerellales</taxon>
        <taxon>Glomerellaceae</taxon>
        <taxon>Colletotrichum</taxon>
        <taxon>Colletotrichum gloeosporioides species complex</taxon>
    </lineage>
</organism>
<protein>
    <submittedName>
        <fullName evidence="1">Uncharacterized protein</fullName>
    </submittedName>
</protein>
<dbReference type="EMBL" id="AMYD01004366">
    <property type="protein sequence ID" value="EQB43265.1"/>
    <property type="molecule type" value="Genomic_DNA"/>
</dbReference>
<comment type="caution">
    <text evidence="1">The sequence shown here is derived from an EMBL/GenBank/DDBJ whole genome shotgun (WGS) entry which is preliminary data.</text>
</comment>
<dbReference type="Proteomes" id="UP000015530">
    <property type="component" value="Unassembled WGS sequence"/>
</dbReference>
<proteinExistence type="predicted"/>
<dbReference type="AlphaFoldDB" id="T0L4U8"/>
<name>T0L4U8_COLGC</name>
<gene>
    <name evidence="1" type="ORF">CGLO_18097</name>
</gene>
<evidence type="ECO:0000313" key="2">
    <source>
        <dbReference type="Proteomes" id="UP000015530"/>
    </source>
</evidence>